<sequence length="346" mass="38026">MNETISVPLARTVGFQPGERNVFLHLLTACNLHCRHCYINPPEHGTNMLSLDTVRQWLALFARPAQSGQASNLILLGGEPTLHPDLAAIIRLAKSLRYAVTVDSNGYLFHDLLEKTTPQELDYLSFSLDGPEAAVNDPIRGTGSFQVCTENIRRAVAKGFQASLICTVSALNIRHIARMPALAASLGIKRLFLQVIGLRGKPAAGAASAGGSWQVQPEDWFATVPQVAMDAAARGLHVVYPKVYLEETDRFECAGTAAENYFVFPNGRVYRCPLCEDFPIHSLEIAGNALVRHAGLNEDRFFALNIPEGCVMNRLLQPDNIGYDRNGRPLHRISCCLLKQEILPAK</sequence>
<dbReference type="KEGG" id="deo:CAY53_05765"/>
<dbReference type="EMBL" id="CP021255">
    <property type="protein sequence ID" value="AVD71046.1"/>
    <property type="molecule type" value="Genomic_DNA"/>
</dbReference>
<dbReference type="OrthoDB" id="9782387at2"/>
<dbReference type="Pfam" id="PF04055">
    <property type="entry name" value="Radical_SAM"/>
    <property type="match status" value="1"/>
</dbReference>
<dbReference type="InterPro" id="IPR007197">
    <property type="entry name" value="rSAM"/>
</dbReference>
<keyword evidence="5" id="KW-0411">Iron-sulfur</keyword>
<dbReference type="AlphaFoldDB" id="A0A2L1GN34"/>
<evidence type="ECO:0000256" key="1">
    <source>
        <dbReference type="ARBA" id="ARBA00001966"/>
    </source>
</evidence>
<proteinExistence type="predicted"/>
<keyword evidence="2" id="KW-0949">S-adenosyl-L-methionine</keyword>
<dbReference type="InterPro" id="IPR013785">
    <property type="entry name" value="Aldolase_TIM"/>
</dbReference>
<protein>
    <submittedName>
        <fullName evidence="7">Heme biosynthesis protein</fullName>
    </submittedName>
</protein>
<dbReference type="GO" id="GO:0003824">
    <property type="term" value="F:catalytic activity"/>
    <property type="evidence" value="ECO:0007669"/>
    <property type="project" value="InterPro"/>
</dbReference>
<dbReference type="InterPro" id="IPR050377">
    <property type="entry name" value="Radical_SAM_PqqE_MftC-like"/>
</dbReference>
<organism evidence="7 8">
    <name type="scientific">Desulfobulbus oralis</name>
    <dbReference type="NCBI Taxonomy" id="1986146"/>
    <lineage>
        <taxon>Bacteria</taxon>
        <taxon>Pseudomonadati</taxon>
        <taxon>Thermodesulfobacteriota</taxon>
        <taxon>Desulfobulbia</taxon>
        <taxon>Desulfobulbales</taxon>
        <taxon>Desulfobulbaceae</taxon>
        <taxon>Desulfobulbus</taxon>
    </lineage>
</organism>
<dbReference type="PANTHER" id="PTHR11228:SF7">
    <property type="entry name" value="PQQA PEPTIDE CYCLASE"/>
    <property type="match status" value="1"/>
</dbReference>
<evidence type="ECO:0000256" key="2">
    <source>
        <dbReference type="ARBA" id="ARBA00022691"/>
    </source>
</evidence>
<dbReference type="PANTHER" id="PTHR11228">
    <property type="entry name" value="RADICAL SAM DOMAIN PROTEIN"/>
    <property type="match status" value="1"/>
</dbReference>
<keyword evidence="4" id="KW-0408">Iron</keyword>
<dbReference type="SFLD" id="SFLDG01067">
    <property type="entry name" value="SPASM/twitch_domain_containing"/>
    <property type="match status" value="1"/>
</dbReference>
<evidence type="ECO:0000313" key="8">
    <source>
        <dbReference type="Proteomes" id="UP000239867"/>
    </source>
</evidence>
<evidence type="ECO:0000256" key="5">
    <source>
        <dbReference type="ARBA" id="ARBA00023014"/>
    </source>
</evidence>
<dbReference type="GO" id="GO:0051536">
    <property type="term" value="F:iron-sulfur cluster binding"/>
    <property type="evidence" value="ECO:0007669"/>
    <property type="project" value="UniProtKB-KW"/>
</dbReference>
<dbReference type="SFLD" id="SFLDS00029">
    <property type="entry name" value="Radical_SAM"/>
    <property type="match status" value="1"/>
</dbReference>
<dbReference type="PROSITE" id="PS51918">
    <property type="entry name" value="RADICAL_SAM"/>
    <property type="match status" value="1"/>
</dbReference>
<keyword evidence="3" id="KW-0479">Metal-binding</keyword>
<dbReference type="GO" id="GO:0046872">
    <property type="term" value="F:metal ion binding"/>
    <property type="evidence" value="ECO:0007669"/>
    <property type="project" value="UniProtKB-KW"/>
</dbReference>
<evidence type="ECO:0000259" key="6">
    <source>
        <dbReference type="PROSITE" id="PS51918"/>
    </source>
</evidence>
<accession>A0A2L1GN34</accession>
<dbReference type="RefSeq" id="WP_104936324.1">
    <property type="nucleotide sequence ID" value="NZ_CP021255.1"/>
</dbReference>
<keyword evidence="8" id="KW-1185">Reference proteome</keyword>
<comment type="cofactor">
    <cofactor evidence="1">
        <name>[4Fe-4S] cluster</name>
        <dbReference type="ChEBI" id="CHEBI:49883"/>
    </cofactor>
</comment>
<evidence type="ECO:0000256" key="3">
    <source>
        <dbReference type="ARBA" id="ARBA00022723"/>
    </source>
</evidence>
<evidence type="ECO:0000256" key="4">
    <source>
        <dbReference type="ARBA" id="ARBA00023004"/>
    </source>
</evidence>
<dbReference type="SUPFAM" id="SSF102114">
    <property type="entry name" value="Radical SAM enzymes"/>
    <property type="match status" value="1"/>
</dbReference>
<dbReference type="CDD" id="cd01335">
    <property type="entry name" value="Radical_SAM"/>
    <property type="match status" value="1"/>
</dbReference>
<evidence type="ECO:0000313" key="7">
    <source>
        <dbReference type="EMBL" id="AVD71046.1"/>
    </source>
</evidence>
<name>A0A2L1GN34_9BACT</name>
<feature type="domain" description="Radical SAM core" evidence="6">
    <location>
        <begin position="16"/>
        <end position="234"/>
    </location>
</feature>
<dbReference type="InterPro" id="IPR058240">
    <property type="entry name" value="rSAM_sf"/>
</dbReference>
<gene>
    <name evidence="7" type="ORF">CAY53_05765</name>
</gene>
<dbReference type="Proteomes" id="UP000239867">
    <property type="component" value="Chromosome"/>
</dbReference>
<dbReference type="Gene3D" id="3.20.20.70">
    <property type="entry name" value="Aldolase class I"/>
    <property type="match status" value="1"/>
</dbReference>
<reference evidence="7 8" key="1">
    <citation type="journal article" date="2018" name="MBio">
        <title>Insights into the evolution of host association through the isolation and characterization of a novel human periodontal pathobiont, Desulfobulbus oralis.</title>
        <authorList>
            <person name="Cross K.L."/>
            <person name="Chirania P."/>
            <person name="Xiong W."/>
            <person name="Beall C.J."/>
            <person name="Elkins J.G."/>
            <person name="Giannone R.J."/>
            <person name="Griffen A.L."/>
            <person name="Guss A.M."/>
            <person name="Hettich R.L."/>
            <person name="Joshi S.S."/>
            <person name="Mokrzan E.M."/>
            <person name="Martin R.K."/>
            <person name="Zhulin I.B."/>
            <person name="Leys E.J."/>
            <person name="Podar M."/>
        </authorList>
    </citation>
    <scope>NUCLEOTIDE SEQUENCE [LARGE SCALE GENOMIC DNA]</scope>
    <source>
        <strain evidence="7 8">ORNL</strain>
    </source>
</reference>